<evidence type="ECO:0000256" key="1">
    <source>
        <dbReference type="SAM" id="MobiDB-lite"/>
    </source>
</evidence>
<dbReference type="PANTHER" id="PTHR31284:SF19">
    <property type="entry name" value="VEGETATIVE STORAGE PROTEIN 1-RELATED"/>
    <property type="match status" value="1"/>
</dbReference>
<dbReference type="Gene3D" id="3.40.50.1000">
    <property type="entry name" value="HAD superfamily/HAD-like"/>
    <property type="match status" value="1"/>
</dbReference>
<dbReference type="PANTHER" id="PTHR31284">
    <property type="entry name" value="ACID PHOSPHATASE-LIKE PROTEIN"/>
    <property type="match status" value="1"/>
</dbReference>
<reference evidence="2" key="3">
    <citation type="submission" date="2023-07" db="EMBL/GenBank/DDBJ databases">
        <title>An improved reference 1 genome and first organelle genomes of Quercus suber.</title>
        <authorList>
            <consortium name="Genosuber Consortium"/>
            <person name="Usie A."/>
            <person name="Serra O."/>
            <person name="Barros P."/>
        </authorList>
    </citation>
    <scope>NUCLEOTIDE SEQUENCE</scope>
    <source>
        <strain evidence="2">HL8</strain>
        <tissue evidence="2">Leaves</tissue>
    </source>
</reference>
<feature type="region of interest" description="Disordered" evidence="1">
    <location>
        <begin position="1"/>
        <end position="20"/>
    </location>
</feature>
<gene>
    <name evidence="2" type="primary">APS1_8</name>
    <name evidence="2" type="ORF">CFP56_005955</name>
</gene>
<reference evidence="2" key="1">
    <citation type="submission" date="2017-12" db="EMBL/GenBank/DDBJ databases">
        <authorList>
            <person name="Barbosa P."/>
            <person name="Usie A."/>
            <person name="Ramos A.M."/>
        </authorList>
    </citation>
    <scope>NUCLEOTIDE SEQUENCE</scope>
    <source>
        <strain evidence="2">HL8</strain>
        <tissue evidence="2">Leaves</tissue>
    </source>
</reference>
<protein>
    <submittedName>
        <fullName evidence="2">Acid phosphatase 1</fullName>
    </submittedName>
</protein>
<dbReference type="InterPro" id="IPR023214">
    <property type="entry name" value="HAD_sf"/>
</dbReference>
<feature type="non-terminal residue" evidence="2">
    <location>
        <position position="66"/>
    </location>
</feature>
<accession>A0AAW0M7W1</accession>
<sequence length="66" mass="7503">MKKVQEMAPNSSETGRVSSLAYKTTKRAELEAEGYRILGNMGDHWTDLLGTNFGNRTFKVPDPMYY</sequence>
<dbReference type="InterPro" id="IPR005519">
    <property type="entry name" value="Acid_phosphat_B-like"/>
</dbReference>
<organism evidence="2">
    <name type="scientific">Quercus suber</name>
    <name type="common">Cork oak</name>
    <dbReference type="NCBI Taxonomy" id="58331"/>
    <lineage>
        <taxon>Eukaryota</taxon>
        <taxon>Viridiplantae</taxon>
        <taxon>Streptophyta</taxon>
        <taxon>Embryophyta</taxon>
        <taxon>Tracheophyta</taxon>
        <taxon>Spermatophyta</taxon>
        <taxon>Magnoliopsida</taxon>
        <taxon>eudicotyledons</taxon>
        <taxon>Gunneridae</taxon>
        <taxon>Pentapetalae</taxon>
        <taxon>rosids</taxon>
        <taxon>fabids</taxon>
        <taxon>Fagales</taxon>
        <taxon>Fagaceae</taxon>
        <taxon>Quercus</taxon>
    </lineage>
</organism>
<feature type="compositionally biased region" description="Polar residues" evidence="1">
    <location>
        <begin position="8"/>
        <end position="17"/>
    </location>
</feature>
<name>A0AAW0M7W1_QUESU</name>
<dbReference type="Pfam" id="PF03767">
    <property type="entry name" value="Acid_phosphat_B"/>
    <property type="match status" value="1"/>
</dbReference>
<dbReference type="EMBL" id="PKMF04000012">
    <property type="protein sequence ID" value="KAK7859546.1"/>
    <property type="molecule type" value="Genomic_DNA"/>
</dbReference>
<reference evidence="2" key="2">
    <citation type="journal article" date="2018" name="Sci. Data">
        <title>The draft genome sequence of cork oak.</title>
        <authorList>
            <person name="Ramos A.M."/>
            <person name="Usie A."/>
            <person name="Barbosa P."/>
            <person name="Barros P.M."/>
            <person name="Capote T."/>
            <person name="Chaves I."/>
            <person name="Simoes F."/>
            <person name="Abreu I."/>
            <person name="Carrasquinho I."/>
            <person name="Faro C."/>
            <person name="Guimaraes J.B."/>
            <person name="Mendonca D."/>
            <person name="Nobrega F."/>
            <person name="Rodrigues L."/>
            <person name="Saibo N.J.M."/>
            <person name="Varela M.C."/>
            <person name="Egas C."/>
            <person name="Matos J."/>
            <person name="Miguel C.M."/>
            <person name="Oliveira M.M."/>
            <person name="Ricardo C.P."/>
            <person name="Goncalves S."/>
        </authorList>
    </citation>
    <scope>NUCLEOTIDE SEQUENCE [LARGE SCALE GENOMIC DNA]</scope>
    <source>
        <strain evidence="2">HL8</strain>
    </source>
</reference>
<evidence type="ECO:0000313" key="2">
    <source>
        <dbReference type="EMBL" id="KAK7859546.1"/>
    </source>
</evidence>
<dbReference type="AlphaFoldDB" id="A0AAW0M7W1"/>
<proteinExistence type="predicted"/>
<comment type="caution">
    <text evidence="2">The sequence shown here is derived from an EMBL/GenBank/DDBJ whole genome shotgun (WGS) entry which is preliminary data.</text>
</comment>